<evidence type="ECO:0000256" key="3">
    <source>
        <dbReference type="ARBA" id="ARBA00022692"/>
    </source>
</evidence>
<feature type="transmembrane region" description="Helical" evidence="7">
    <location>
        <begin position="332"/>
        <end position="355"/>
    </location>
</feature>
<keyword evidence="5 7" id="KW-1133">Transmembrane helix</keyword>
<dbReference type="GO" id="GO:0005886">
    <property type="term" value="C:plasma membrane"/>
    <property type="evidence" value="ECO:0007669"/>
    <property type="project" value="UniProtKB-SubCell"/>
</dbReference>
<dbReference type="Gene3D" id="1.20.1740.10">
    <property type="entry name" value="Amino acid/polyamine transporter I"/>
    <property type="match status" value="1"/>
</dbReference>
<dbReference type="Pfam" id="PF00324">
    <property type="entry name" value="AA_permease"/>
    <property type="match status" value="1"/>
</dbReference>
<sequence length="445" mass="48760">MASEKDQACGSDKGNLKWWQLSLLGVGCIIGTGFFLGSGIGLKKAGPSILLAFLVAAFATYVVFDALARLTAEHPEKGSFFVYAKHAYGNWAGFSNGWVYWSSETLIMGSQLTALGLFTRYWLPHMPLWLMATIYAVLGLLVVFLGTKGFEKVENVMAVIKILGILMFIVIAALALFGVFGNHGKRPDVTMDYQSLFPTGMTGLWASLIYAFYTFGGIEIMGLMATNLKEPKDGPKAGKIMLMLLAIIYVISVGLAILLVSWTTFNTKESPFVIALSDYHLAFVPHVFNGILIIAGFSTMVASLFAVTNILATLSENGDAPIFFSKKTKFKVSVPSLGVTAGGLAVSIVLSLLLPDKIYEHITTAAGLMLLYTWMFILFSFNKLMKLKSWDKFKRWIGLLFILLAISGTLLEKSSRPGFFISLGFLSAIAIATLIMRRKWKTNES</sequence>
<dbReference type="GO" id="GO:0006865">
    <property type="term" value="P:amino acid transport"/>
    <property type="evidence" value="ECO:0007669"/>
    <property type="project" value="UniProtKB-KW"/>
</dbReference>
<evidence type="ECO:0000256" key="1">
    <source>
        <dbReference type="ARBA" id="ARBA00004651"/>
    </source>
</evidence>
<evidence type="ECO:0000256" key="7">
    <source>
        <dbReference type="SAM" id="Phobius"/>
    </source>
</evidence>
<evidence type="ECO:0000256" key="4">
    <source>
        <dbReference type="ARBA" id="ARBA00022970"/>
    </source>
</evidence>
<dbReference type="PROSITE" id="PS51257">
    <property type="entry name" value="PROKAR_LIPOPROTEIN"/>
    <property type="match status" value="1"/>
</dbReference>
<dbReference type="Proteomes" id="UP000262939">
    <property type="component" value="Unassembled WGS sequence"/>
</dbReference>
<feature type="transmembrane region" description="Helical" evidence="7">
    <location>
        <begin position="393"/>
        <end position="411"/>
    </location>
</feature>
<accession>A0A372L6W0</accession>
<feature type="transmembrane region" description="Helical" evidence="7">
    <location>
        <begin position="203"/>
        <end position="228"/>
    </location>
</feature>
<name>A0A372L6W0_9BACI</name>
<dbReference type="PANTHER" id="PTHR43495:SF5">
    <property type="entry name" value="GAMMA-AMINOBUTYRIC ACID PERMEASE"/>
    <property type="match status" value="1"/>
</dbReference>
<dbReference type="PANTHER" id="PTHR43495">
    <property type="entry name" value="GABA PERMEASE"/>
    <property type="match status" value="1"/>
</dbReference>
<feature type="transmembrane region" description="Helical" evidence="7">
    <location>
        <begin position="121"/>
        <end position="146"/>
    </location>
</feature>
<gene>
    <name evidence="9" type="ORF">D0466_20045</name>
</gene>
<keyword evidence="10" id="KW-1185">Reference proteome</keyword>
<feature type="transmembrane region" description="Helical" evidence="7">
    <location>
        <begin position="48"/>
        <end position="68"/>
    </location>
</feature>
<feature type="transmembrane region" description="Helical" evidence="7">
    <location>
        <begin position="158"/>
        <end position="183"/>
    </location>
</feature>
<feature type="transmembrane region" description="Helical" evidence="7">
    <location>
        <begin position="240"/>
        <end position="263"/>
    </location>
</feature>
<evidence type="ECO:0000256" key="6">
    <source>
        <dbReference type="ARBA" id="ARBA00023136"/>
    </source>
</evidence>
<comment type="subcellular location">
    <subcellularLocation>
        <location evidence="1">Cell membrane</location>
        <topology evidence="1">Multi-pass membrane protein</topology>
    </subcellularLocation>
</comment>
<evidence type="ECO:0000256" key="2">
    <source>
        <dbReference type="ARBA" id="ARBA00022448"/>
    </source>
</evidence>
<evidence type="ECO:0000313" key="9">
    <source>
        <dbReference type="EMBL" id="RFU60874.1"/>
    </source>
</evidence>
<proteinExistence type="predicted"/>
<evidence type="ECO:0000313" key="10">
    <source>
        <dbReference type="Proteomes" id="UP000262939"/>
    </source>
</evidence>
<dbReference type="PIRSF" id="PIRSF006060">
    <property type="entry name" value="AA_transporter"/>
    <property type="match status" value="1"/>
</dbReference>
<dbReference type="AlphaFoldDB" id="A0A372L6W0"/>
<feature type="transmembrane region" description="Helical" evidence="7">
    <location>
        <begin position="21"/>
        <end position="42"/>
    </location>
</feature>
<evidence type="ECO:0000256" key="5">
    <source>
        <dbReference type="ARBA" id="ARBA00022989"/>
    </source>
</evidence>
<dbReference type="OrthoDB" id="9780162at2"/>
<dbReference type="EMBL" id="QVTD01000021">
    <property type="protein sequence ID" value="RFU60874.1"/>
    <property type="molecule type" value="Genomic_DNA"/>
</dbReference>
<dbReference type="RefSeq" id="WP_117324288.1">
    <property type="nucleotide sequence ID" value="NZ_QVTD01000021.1"/>
</dbReference>
<keyword evidence="2" id="KW-0813">Transport</keyword>
<keyword evidence="4" id="KW-0029">Amino-acid transport</keyword>
<dbReference type="InterPro" id="IPR004841">
    <property type="entry name" value="AA-permease/SLC12A_dom"/>
</dbReference>
<dbReference type="GO" id="GO:0055085">
    <property type="term" value="P:transmembrane transport"/>
    <property type="evidence" value="ECO:0007669"/>
    <property type="project" value="InterPro"/>
</dbReference>
<feature type="domain" description="Amino acid permease/ SLC12A" evidence="8">
    <location>
        <begin position="23"/>
        <end position="401"/>
    </location>
</feature>
<evidence type="ECO:0000259" key="8">
    <source>
        <dbReference type="Pfam" id="PF00324"/>
    </source>
</evidence>
<feature type="transmembrane region" description="Helical" evidence="7">
    <location>
        <begin position="417"/>
        <end position="436"/>
    </location>
</feature>
<keyword evidence="3 7" id="KW-0812">Transmembrane</keyword>
<comment type="caution">
    <text evidence="9">The sequence shown here is derived from an EMBL/GenBank/DDBJ whole genome shotgun (WGS) entry which is preliminary data.</text>
</comment>
<keyword evidence="6 7" id="KW-0472">Membrane</keyword>
<feature type="transmembrane region" description="Helical" evidence="7">
    <location>
        <begin position="283"/>
        <end position="311"/>
    </location>
</feature>
<protein>
    <submittedName>
        <fullName evidence="9">Amino acid permease</fullName>
    </submittedName>
</protein>
<reference evidence="9 10" key="1">
    <citation type="submission" date="2018-08" db="EMBL/GenBank/DDBJ databases">
        <title>Bacillus chawlae sp. nov., Bacillus glennii sp. nov., and Bacillus saganii sp. nov. Isolated from the Vehicle Assembly Building at Kennedy Space Center where the Viking Spacecraft were Assembled.</title>
        <authorList>
            <person name="Seuylemezian A."/>
            <person name="Vaishampayan P."/>
        </authorList>
    </citation>
    <scope>NUCLEOTIDE SEQUENCE [LARGE SCALE GENOMIC DNA]</scope>
    <source>
        <strain evidence="9 10">V44-8</strain>
    </source>
</reference>
<feature type="transmembrane region" description="Helical" evidence="7">
    <location>
        <begin position="361"/>
        <end position="381"/>
    </location>
</feature>
<organism evidence="9 10">
    <name type="scientific">Peribacillus glennii</name>
    <dbReference type="NCBI Taxonomy" id="2303991"/>
    <lineage>
        <taxon>Bacteria</taxon>
        <taxon>Bacillati</taxon>
        <taxon>Bacillota</taxon>
        <taxon>Bacilli</taxon>
        <taxon>Bacillales</taxon>
        <taxon>Bacillaceae</taxon>
        <taxon>Peribacillus</taxon>
    </lineage>
</organism>